<keyword evidence="6" id="KW-0418">Kinase</keyword>
<name>A0AAW2NPA1_SESRA</name>
<comment type="caution">
    <text evidence="6">The sequence shown here is derived from an EMBL/GenBank/DDBJ whole genome shotgun (WGS) entry which is preliminary data.</text>
</comment>
<dbReference type="Gene3D" id="1.10.510.10">
    <property type="entry name" value="Transferase(Phosphotransferase) domain 1"/>
    <property type="match status" value="1"/>
</dbReference>
<dbReference type="AlphaFoldDB" id="A0AAW2NPA1"/>
<dbReference type="InterPro" id="IPR001245">
    <property type="entry name" value="Ser-Thr/Tyr_kinase_cat_dom"/>
</dbReference>
<protein>
    <submittedName>
        <fullName evidence="6">Inactive protein kinase SELMODRAFT</fullName>
    </submittedName>
</protein>
<keyword evidence="1" id="KW-0723">Serine/threonine-protein kinase</keyword>
<proteinExistence type="predicted"/>
<dbReference type="PANTHER" id="PTHR47989">
    <property type="entry name" value="OS01G0750732 PROTEIN"/>
    <property type="match status" value="1"/>
</dbReference>
<dbReference type="InterPro" id="IPR000719">
    <property type="entry name" value="Prot_kinase_dom"/>
</dbReference>
<reference evidence="6" key="2">
    <citation type="journal article" date="2024" name="Plant">
        <title>Genomic evolution and insights into agronomic trait innovations of Sesamum species.</title>
        <authorList>
            <person name="Miao H."/>
            <person name="Wang L."/>
            <person name="Qu L."/>
            <person name="Liu H."/>
            <person name="Sun Y."/>
            <person name="Le M."/>
            <person name="Wang Q."/>
            <person name="Wei S."/>
            <person name="Zheng Y."/>
            <person name="Lin W."/>
            <person name="Duan Y."/>
            <person name="Cao H."/>
            <person name="Xiong S."/>
            <person name="Wang X."/>
            <person name="Wei L."/>
            <person name="Li C."/>
            <person name="Ma Q."/>
            <person name="Ju M."/>
            <person name="Zhao R."/>
            <person name="Li G."/>
            <person name="Mu C."/>
            <person name="Tian Q."/>
            <person name="Mei H."/>
            <person name="Zhang T."/>
            <person name="Gao T."/>
            <person name="Zhang H."/>
        </authorList>
    </citation>
    <scope>NUCLEOTIDE SEQUENCE</scope>
    <source>
        <strain evidence="6">G02</strain>
    </source>
</reference>
<keyword evidence="3" id="KW-0067">ATP-binding</keyword>
<feature type="region of interest" description="Disordered" evidence="4">
    <location>
        <begin position="264"/>
        <end position="285"/>
    </location>
</feature>
<dbReference type="Gene3D" id="3.40.50.620">
    <property type="entry name" value="HUPs"/>
    <property type="match status" value="1"/>
</dbReference>
<evidence type="ECO:0000256" key="1">
    <source>
        <dbReference type="ARBA" id="ARBA00022527"/>
    </source>
</evidence>
<dbReference type="SUPFAM" id="SSF52402">
    <property type="entry name" value="Adenine nucleotide alpha hydrolases-like"/>
    <property type="match status" value="1"/>
</dbReference>
<dbReference type="InterPro" id="IPR008266">
    <property type="entry name" value="Tyr_kinase_AS"/>
</dbReference>
<dbReference type="Gene3D" id="3.30.200.20">
    <property type="entry name" value="Phosphorylase Kinase, domain 1"/>
    <property type="match status" value="1"/>
</dbReference>
<reference evidence="6" key="1">
    <citation type="submission" date="2020-06" db="EMBL/GenBank/DDBJ databases">
        <authorList>
            <person name="Li T."/>
            <person name="Hu X."/>
            <person name="Zhang T."/>
            <person name="Song X."/>
            <person name="Zhang H."/>
            <person name="Dai N."/>
            <person name="Sheng W."/>
            <person name="Hou X."/>
            <person name="Wei L."/>
        </authorList>
    </citation>
    <scope>NUCLEOTIDE SEQUENCE</scope>
    <source>
        <strain evidence="6">G02</strain>
        <tissue evidence="6">Leaf</tissue>
    </source>
</reference>
<dbReference type="PANTHER" id="PTHR47989:SF45">
    <property type="entry name" value="OS01G0709500 PROTEIN"/>
    <property type="match status" value="1"/>
</dbReference>
<feature type="compositionally biased region" description="Low complexity" evidence="4">
    <location>
        <begin position="268"/>
        <end position="279"/>
    </location>
</feature>
<dbReference type="PROSITE" id="PS00109">
    <property type="entry name" value="PROTEIN_KINASE_TYR"/>
    <property type="match status" value="1"/>
</dbReference>
<dbReference type="GO" id="GO:0004674">
    <property type="term" value="F:protein serine/threonine kinase activity"/>
    <property type="evidence" value="ECO:0007669"/>
    <property type="project" value="UniProtKB-KW"/>
</dbReference>
<dbReference type="FunFam" id="1.10.510.10:FF:000298">
    <property type="entry name" value="Adenine nucleotide alpha hydrolase-like domain kinase"/>
    <property type="match status" value="1"/>
</dbReference>
<feature type="domain" description="Protein kinase" evidence="5">
    <location>
        <begin position="387"/>
        <end position="663"/>
    </location>
</feature>
<dbReference type="Pfam" id="PF07714">
    <property type="entry name" value="PK_Tyr_Ser-Thr"/>
    <property type="match status" value="1"/>
</dbReference>
<gene>
    <name evidence="6" type="ORF">Sradi_4343400</name>
</gene>
<dbReference type="GO" id="GO:0005524">
    <property type="term" value="F:ATP binding"/>
    <property type="evidence" value="ECO:0007669"/>
    <property type="project" value="UniProtKB-KW"/>
</dbReference>
<dbReference type="FunFam" id="3.30.200.20:FF:000162">
    <property type="entry name" value="Adenine nucleotide alpha hydrolase-like domain kinase"/>
    <property type="match status" value="1"/>
</dbReference>
<evidence type="ECO:0000313" key="6">
    <source>
        <dbReference type="EMBL" id="KAL0345121.1"/>
    </source>
</evidence>
<dbReference type="EMBL" id="JACGWJ010000019">
    <property type="protein sequence ID" value="KAL0345121.1"/>
    <property type="molecule type" value="Genomic_DNA"/>
</dbReference>
<accession>A0AAW2NPA1</accession>
<evidence type="ECO:0000256" key="3">
    <source>
        <dbReference type="ARBA" id="ARBA00022840"/>
    </source>
</evidence>
<organism evidence="6">
    <name type="scientific">Sesamum radiatum</name>
    <name type="common">Black benniseed</name>
    <dbReference type="NCBI Taxonomy" id="300843"/>
    <lineage>
        <taxon>Eukaryota</taxon>
        <taxon>Viridiplantae</taxon>
        <taxon>Streptophyta</taxon>
        <taxon>Embryophyta</taxon>
        <taxon>Tracheophyta</taxon>
        <taxon>Spermatophyta</taxon>
        <taxon>Magnoliopsida</taxon>
        <taxon>eudicotyledons</taxon>
        <taxon>Gunneridae</taxon>
        <taxon>Pentapetalae</taxon>
        <taxon>asterids</taxon>
        <taxon>lamiids</taxon>
        <taxon>Lamiales</taxon>
        <taxon>Pedaliaceae</taxon>
        <taxon>Sesamum</taxon>
    </lineage>
</organism>
<dbReference type="PROSITE" id="PS50011">
    <property type="entry name" value="PROTEIN_KINASE_DOM"/>
    <property type="match status" value="1"/>
</dbReference>
<evidence type="ECO:0000259" key="5">
    <source>
        <dbReference type="PROSITE" id="PS50011"/>
    </source>
</evidence>
<keyword evidence="2" id="KW-0547">Nucleotide-binding</keyword>
<evidence type="ECO:0000256" key="4">
    <source>
        <dbReference type="SAM" id="MobiDB-lite"/>
    </source>
</evidence>
<dbReference type="InterPro" id="IPR014729">
    <property type="entry name" value="Rossmann-like_a/b/a_fold"/>
</dbReference>
<keyword evidence="6" id="KW-0808">Transferase</keyword>
<evidence type="ECO:0000256" key="2">
    <source>
        <dbReference type="ARBA" id="ARBA00022741"/>
    </source>
</evidence>
<sequence length="670" mass="75148">MSIMQKSRSDRSSLDKSSVVVAVKASKEISRTALTWALTNVVQPGDTVRLLVVIPSHNSGKHRWGFPNFRSDCTVGYWRFMSGTISEQKEYITNICNQMMRQLQDIYDLDKVRVKMKVVYGSQDGVVASEARRAQTQWVILDKRMKKEANFCMEQLECNVIVVKNSEPKVLRLNLTEQRKTEAEVLPFSKSSSTKPLKNDFDVLHAIKVPNVTPTSSPDRISSISSLDMFSSPKFMSEINWEPKVKQILPLSLLDYGFDESDSESDSDNLSSLSTSMSSQQWMEDNLSSADEGAKLLKEGLLRSVSKTGNSMSKTYQFSELCKALEGGSRDTGPDSCKNVREMICLNKKAPPDSPPLCSVCQHKTPCFGKAPRLFSYAELEQATNRFSDANFLAEGGYGSVHRGVLPDGQVIAVKQHKLASSQGDREFCSEVQALSCAEHRNVVMLIGYCVEDRRRLLVYEYICNGSLDSHLYGRNQHPLDWAARQKIAVGAARGLRYLHEECRVGCIVHRDMRPNNILVTHDFEPLVGDFGLARLQTDGNSGAETRIIGTFGYLAPEYAQTGQISEKADVYSFGVVLVELVTGRKAVDIYRPKGEQCLTEWARPLLEENALSKLVDPSLMNCYSEKEVETMLHCASLCLQRDPESRPRMSQVLRMLEGDTLIMRSKSWN</sequence>
<dbReference type="SUPFAM" id="SSF56112">
    <property type="entry name" value="Protein kinase-like (PK-like)"/>
    <property type="match status" value="1"/>
</dbReference>
<dbReference type="InterPro" id="IPR011009">
    <property type="entry name" value="Kinase-like_dom_sf"/>
</dbReference>